<name>A0ABY3W5H6_9MICC</name>
<dbReference type="Gene3D" id="3.90.1150.200">
    <property type="match status" value="1"/>
</dbReference>
<evidence type="ECO:0000259" key="1">
    <source>
        <dbReference type="Pfam" id="PF08818"/>
    </source>
</evidence>
<dbReference type="InterPro" id="IPR014922">
    <property type="entry name" value="YdhG-like"/>
</dbReference>
<reference evidence="2 3" key="1">
    <citation type="submission" date="2022-03" db="EMBL/GenBank/DDBJ databases">
        <title>Isotopic signatures of nitrous oxide derived from detoxification processes.</title>
        <authorList>
            <person name="Behrendt U."/>
            <person name="Buchen C."/>
            <person name="Well R."/>
            <person name="Ulrich A."/>
            <person name="Rohe L."/>
            <person name="Kolb S."/>
            <person name="Schloter M."/>
            <person name="Horn M.A."/>
            <person name="Augustin J."/>
        </authorList>
    </citation>
    <scope>NUCLEOTIDE SEQUENCE [LARGE SCALE GENOMIC DNA]</scope>
    <source>
        <strain evidence="2 3">S4-C24</strain>
    </source>
</reference>
<dbReference type="RefSeq" id="WP_241913721.1">
    <property type="nucleotide sequence ID" value="NZ_CP093326.1"/>
</dbReference>
<evidence type="ECO:0000313" key="2">
    <source>
        <dbReference type="EMBL" id="UNK45524.1"/>
    </source>
</evidence>
<dbReference type="Proteomes" id="UP000829069">
    <property type="component" value="Chromosome"/>
</dbReference>
<proteinExistence type="predicted"/>
<accession>A0ABY3W5H6</accession>
<dbReference type="Pfam" id="PF08818">
    <property type="entry name" value="DUF1801"/>
    <property type="match status" value="1"/>
</dbReference>
<dbReference type="EMBL" id="CP093326">
    <property type="protein sequence ID" value="UNK45524.1"/>
    <property type="molecule type" value="Genomic_DNA"/>
</dbReference>
<evidence type="ECO:0000313" key="3">
    <source>
        <dbReference type="Proteomes" id="UP000829069"/>
    </source>
</evidence>
<organism evidence="2 3">
    <name type="scientific">Arthrobacter sulfonylureivorans</name>
    <dbReference type="NCBI Taxonomy" id="2486855"/>
    <lineage>
        <taxon>Bacteria</taxon>
        <taxon>Bacillati</taxon>
        <taxon>Actinomycetota</taxon>
        <taxon>Actinomycetes</taxon>
        <taxon>Micrococcales</taxon>
        <taxon>Micrococcaceae</taxon>
        <taxon>Arthrobacter</taxon>
    </lineage>
</organism>
<keyword evidence="3" id="KW-1185">Reference proteome</keyword>
<gene>
    <name evidence="2" type="ORF">MNQ99_16645</name>
</gene>
<sequence length="122" mass="13643">MAEKFSNVDDYIASFPEDVRTILQEVRRTIHNAIPGAGEQISYAIPAIMFEGHYLVYFAGWKHHVSLYPLPEADAALRHDLEPYVAAKGTLKFPLGKPIPYDLIARVVRALARQRGHDVTGA</sequence>
<protein>
    <submittedName>
        <fullName evidence="2">DUF1801 domain-containing protein</fullName>
    </submittedName>
</protein>
<dbReference type="SUPFAM" id="SSF159888">
    <property type="entry name" value="YdhG-like"/>
    <property type="match status" value="1"/>
</dbReference>
<feature type="domain" description="YdhG-like" evidence="1">
    <location>
        <begin position="20"/>
        <end position="110"/>
    </location>
</feature>